<protein>
    <submittedName>
        <fullName evidence="2">Uncharacterized protein</fullName>
    </submittedName>
</protein>
<feature type="compositionally biased region" description="Polar residues" evidence="1">
    <location>
        <begin position="23"/>
        <end position="37"/>
    </location>
</feature>
<dbReference type="AlphaFoldDB" id="A0A0E9V484"/>
<proteinExistence type="predicted"/>
<evidence type="ECO:0000256" key="1">
    <source>
        <dbReference type="SAM" id="MobiDB-lite"/>
    </source>
</evidence>
<organism evidence="2">
    <name type="scientific">Anguilla anguilla</name>
    <name type="common">European freshwater eel</name>
    <name type="synonym">Muraena anguilla</name>
    <dbReference type="NCBI Taxonomy" id="7936"/>
    <lineage>
        <taxon>Eukaryota</taxon>
        <taxon>Metazoa</taxon>
        <taxon>Chordata</taxon>
        <taxon>Craniata</taxon>
        <taxon>Vertebrata</taxon>
        <taxon>Euteleostomi</taxon>
        <taxon>Actinopterygii</taxon>
        <taxon>Neopterygii</taxon>
        <taxon>Teleostei</taxon>
        <taxon>Anguilliformes</taxon>
        <taxon>Anguillidae</taxon>
        <taxon>Anguilla</taxon>
    </lineage>
</organism>
<accession>A0A0E9V484</accession>
<dbReference type="EMBL" id="GBXM01040038">
    <property type="protein sequence ID" value="JAH68539.1"/>
    <property type="molecule type" value="Transcribed_RNA"/>
</dbReference>
<reference evidence="2" key="2">
    <citation type="journal article" date="2015" name="Fish Shellfish Immunol.">
        <title>Early steps in the European eel (Anguilla anguilla)-Vibrio vulnificus interaction in the gills: Role of the RtxA13 toxin.</title>
        <authorList>
            <person name="Callol A."/>
            <person name="Pajuelo D."/>
            <person name="Ebbesson L."/>
            <person name="Teles M."/>
            <person name="MacKenzie S."/>
            <person name="Amaro C."/>
        </authorList>
    </citation>
    <scope>NUCLEOTIDE SEQUENCE</scope>
</reference>
<name>A0A0E9V484_ANGAN</name>
<dbReference type="EMBL" id="GBXM01050989">
    <property type="protein sequence ID" value="JAH57588.1"/>
    <property type="molecule type" value="Transcribed_RNA"/>
</dbReference>
<sequence>MLTLETGEDWRCVAMAQNTQLSAGPQNNACSASYSSRDPSRHARAKLTEKCRMRVDKKEIEN</sequence>
<evidence type="ECO:0000313" key="2">
    <source>
        <dbReference type="EMBL" id="JAH72842.1"/>
    </source>
</evidence>
<reference evidence="2" key="1">
    <citation type="submission" date="2014-11" db="EMBL/GenBank/DDBJ databases">
        <authorList>
            <person name="Amaro Gonzalez C."/>
        </authorList>
    </citation>
    <scope>NUCLEOTIDE SEQUENCE</scope>
</reference>
<feature type="region of interest" description="Disordered" evidence="1">
    <location>
        <begin position="23"/>
        <end position="45"/>
    </location>
</feature>
<dbReference type="EMBL" id="GBXM01035735">
    <property type="protein sequence ID" value="JAH72842.1"/>
    <property type="molecule type" value="Transcribed_RNA"/>
</dbReference>